<evidence type="ECO:0000313" key="4">
    <source>
        <dbReference type="Proteomes" id="UP000018208"/>
    </source>
</evidence>
<keyword evidence="4" id="KW-1185">Reference proteome</keyword>
<evidence type="ECO:0000313" key="2">
    <source>
        <dbReference type="EMBL" id="EST49263.1"/>
    </source>
</evidence>
<gene>
    <name evidence="2" type="ORF">SS50377_10484</name>
    <name evidence="3" type="ORF">SS50377_26794</name>
</gene>
<proteinExistence type="predicted"/>
<evidence type="ECO:0000256" key="1">
    <source>
        <dbReference type="SAM" id="Coils"/>
    </source>
</evidence>
<evidence type="ECO:0000313" key="3">
    <source>
        <dbReference type="EMBL" id="KAH0570514.1"/>
    </source>
</evidence>
<protein>
    <submittedName>
        <fullName evidence="2">Uncharacterized protein</fullName>
    </submittedName>
</protein>
<dbReference type="EMBL" id="AUWU02000007">
    <property type="protein sequence ID" value="KAH0570514.1"/>
    <property type="molecule type" value="Genomic_DNA"/>
</dbReference>
<feature type="coiled-coil region" evidence="1">
    <location>
        <begin position="71"/>
        <end position="98"/>
    </location>
</feature>
<accession>V6LYE7</accession>
<keyword evidence="1" id="KW-0175">Coiled coil</keyword>
<organism evidence="2">
    <name type="scientific">Spironucleus salmonicida</name>
    <dbReference type="NCBI Taxonomy" id="348837"/>
    <lineage>
        <taxon>Eukaryota</taxon>
        <taxon>Metamonada</taxon>
        <taxon>Diplomonadida</taxon>
        <taxon>Hexamitidae</taxon>
        <taxon>Hexamitinae</taxon>
        <taxon>Spironucleus</taxon>
    </lineage>
</organism>
<dbReference type="AlphaFoldDB" id="V6LYE7"/>
<name>V6LYE7_9EUKA</name>
<feature type="coiled-coil region" evidence="1">
    <location>
        <begin position="230"/>
        <end position="286"/>
    </location>
</feature>
<dbReference type="VEuPathDB" id="GiardiaDB:SS50377_26794"/>
<reference evidence="3" key="2">
    <citation type="submission" date="2020-12" db="EMBL/GenBank/DDBJ databases">
        <title>New Spironucleus salmonicida genome in near-complete chromosomes.</title>
        <authorList>
            <person name="Xu F."/>
            <person name="Kurt Z."/>
            <person name="Jimenez-Gonzalez A."/>
            <person name="Astvaldsson A."/>
            <person name="Andersson J.O."/>
            <person name="Svard S.G."/>
        </authorList>
    </citation>
    <scope>NUCLEOTIDE SEQUENCE</scope>
    <source>
        <strain evidence="3">ATCC 50377</strain>
    </source>
</reference>
<reference evidence="2 3" key="1">
    <citation type="journal article" date="2014" name="PLoS Genet.">
        <title>The Genome of Spironucleus salmonicida Highlights a Fish Pathogen Adapted to Fluctuating Environments.</title>
        <authorList>
            <person name="Xu F."/>
            <person name="Jerlstrom-Hultqvist J."/>
            <person name="Einarsson E."/>
            <person name="Astvaldsson A."/>
            <person name="Svard S.G."/>
            <person name="Andersson J.O."/>
        </authorList>
    </citation>
    <scope>NUCLEOTIDE SEQUENCE</scope>
    <source>
        <strain evidence="3">ATCC 50377</strain>
    </source>
</reference>
<dbReference type="EMBL" id="KI545953">
    <property type="protein sequence ID" value="EST49263.1"/>
    <property type="molecule type" value="Genomic_DNA"/>
</dbReference>
<sequence length="322" mass="38262">MELVSTYSTIAWELGVNDYKDVKSILRNLIGLKSKFIQISKSQQCLLSNNEILKNKLISYEEDFEIQYQIIDKLELKVKEDSRNQEQLQSKFDEMNKENKIISSKYYQMFNITQNYTQTSKILNSCDIKDISLLPEIMQKYKNEIEEQTKQIQSLQSENQHIKLEYQVISQKEQTKQNYEEKLQVQVKSLLSSFGKNLTNLASYFDSQQIIIQDNISDFYNDITQLISFIIEQNQSLKEQEQEFQKMKQKMIIIQNLEHNNYENQIKQLKDKILEIRQYLNNQQNNFISITADIEADIQQKFSYQDTIYSPPTSVEHYPVQE</sequence>
<dbReference type="Proteomes" id="UP000018208">
    <property type="component" value="Unassembled WGS sequence"/>
</dbReference>
<feature type="coiled-coil region" evidence="1">
    <location>
        <begin position="138"/>
        <end position="172"/>
    </location>
</feature>